<comment type="caution">
    <text evidence="4">The sequence shown here is derived from an EMBL/GenBank/DDBJ whole genome shotgun (WGS) entry which is preliminary data.</text>
</comment>
<proteinExistence type="predicted"/>
<keyword evidence="5" id="KW-1185">Reference proteome</keyword>
<dbReference type="OrthoDB" id="9785164at2"/>
<dbReference type="SUPFAM" id="SSF46689">
    <property type="entry name" value="Homeodomain-like"/>
    <property type="match status" value="1"/>
</dbReference>
<gene>
    <name evidence="4" type="ORF">CLV48_10694</name>
</gene>
<dbReference type="Pfam" id="PF00440">
    <property type="entry name" value="TetR_N"/>
    <property type="match status" value="1"/>
</dbReference>
<dbReference type="InterPro" id="IPR025722">
    <property type="entry name" value="TetR"/>
</dbReference>
<sequence>MSKTKDRILEASISTFNEHGVANVRLQQIADAADISVGNLAYHFKNKEAIVSYVYDFIFSEFSEILSDYLFIENFQGLDRNFEQYYAFFMKYRFFFTDMFEIERNYPDILEKWHKYSNRMLLQVKSRIEFDVQRGVLVPQSDEMNELLSSNIWMSIIFWLPQRILRGLPAEEKLFKEAVWSQMTPYLTDRGEEEFVVYIYPVLI</sequence>
<evidence type="ECO:0000259" key="3">
    <source>
        <dbReference type="PROSITE" id="PS50977"/>
    </source>
</evidence>
<evidence type="ECO:0000313" key="5">
    <source>
        <dbReference type="Proteomes" id="UP000240708"/>
    </source>
</evidence>
<feature type="domain" description="HTH tetR-type" evidence="3">
    <location>
        <begin position="2"/>
        <end position="62"/>
    </location>
</feature>
<organism evidence="4 5">
    <name type="scientific">Cecembia rubra</name>
    <dbReference type="NCBI Taxonomy" id="1485585"/>
    <lineage>
        <taxon>Bacteria</taxon>
        <taxon>Pseudomonadati</taxon>
        <taxon>Bacteroidota</taxon>
        <taxon>Cytophagia</taxon>
        <taxon>Cytophagales</taxon>
        <taxon>Cyclobacteriaceae</taxon>
        <taxon>Cecembia</taxon>
    </lineage>
</organism>
<dbReference type="EMBL" id="PYGF01000006">
    <property type="protein sequence ID" value="PSL03854.1"/>
    <property type="molecule type" value="Genomic_DNA"/>
</dbReference>
<evidence type="ECO:0000256" key="2">
    <source>
        <dbReference type="PROSITE-ProRule" id="PRU00335"/>
    </source>
</evidence>
<evidence type="ECO:0000256" key="1">
    <source>
        <dbReference type="ARBA" id="ARBA00023125"/>
    </source>
</evidence>
<dbReference type="InterPro" id="IPR001647">
    <property type="entry name" value="HTH_TetR"/>
</dbReference>
<dbReference type="Gene3D" id="1.10.357.10">
    <property type="entry name" value="Tetracycline Repressor, domain 2"/>
    <property type="match status" value="1"/>
</dbReference>
<dbReference type="RefSeq" id="WP_106567530.1">
    <property type="nucleotide sequence ID" value="NZ_PYGF01000006.1"/>
</dbReference>
<dbReference type="PROSITE" id="PS50977">
    <property type="entry name" value="HTH_TETR_2"/>
    <property type="match status" value="1"/>
</dbReference>
<dbReference type="PANTHER" id="PTHR43479:SF11">
    <property type="entry name" value="ACREF_ENVCD OPERON REPRESSOR-RELATED"/>
    <property type="match status" value="1"/>
</dbReference>
<dbReference type="PANTHER" id="PTHR43479">
    <property type="entry name" value="ACREF/ENVCD OPERON REPRESSOR-RELATED"/>
    <property type="match status" value="1"/>
</dbReference>
<feature type="DNA-binding region" description="H-T-H motif" evidence="2">
    <location>
        <begin position="25"/>
        <end position="44"/>
    </location>
</feature>
<dbReference type="InterPro" id="IPR050624">
    <property type="entry name" value="HTH-type_Tx_Regulator"/>
</dbReference>
<dbReference type="InterPro" id="IPR009057">
    <property type="entry name" value="Homeodomain-like_sf"/>
</dbReference>
<dbReference type="PRINTS" id="PR00455">
    <property type="entry name" value="HTHTETR"/>
</dbReference>
<dbReference type="Pfam" id="PF13972">
    <property type="entry name" value="TetR"/>
    <property type="match status" value="1"/>
</dbReference>
<dbReference type="AlphaFoldDB" id="A0A2P8E316"/>
<evidence type="ECO:0000313" key="4">
    <source>
        <dbReference type="EMBL" id="PSL03854.1"/>
    </source>
</evidence>
<accession>A0A2P8E316</accession>
<protein>
    <submittedName>
        <fullName evidence="4">TetR family transcriptional regulator</fullName>
    </submittedName>
</protein>
<dbReference type="GO" id="GO:0003677">
    <property type="term" value="F:DNA binding"/>
    <property type="evidence" value="ECO:0007669"/>
    <property type="project" value="UniProtKB-UniRule"/>
</dbReference>
<reference evidence="4 5" key="1">
    <citation type="submission" date="2018-03" db="EMBL/GenBank/DDBJ databases">
        <title>Genomic Encyclopedia of Archaeal and Bacterial Type Strains, Phase II (KMG-II): from individual species to whole genera.</title>
        <authorList>
            <person name="Goeker M."/>
        </authorList>
    </citation>
    <scope>NUCLEOTIDE SEQUENCE [LARGE SCALE GENOMIC DNA]</scope>
    <source>
        <strain evidence="4 5">DSM 28057</strain>
    </source>
</reference>
<keyword evidence="1 2" id="KW-0238">DNA-binding</keyword>
<name>A0A2P8E316_9BACT</name>
<dbReference type="Proteomes" id="UP000240708">
    <property type="component" value="Unassembled WGS sequence"/>
</dbReference>